<accession>A0ABQ7JY84</accession>
<sequence length="103" mass="11294">MTDFSLPPRPAFRVVIVGAGLAGLMMGILLDKMSISYTILERAPKVKPLGALMSLNGNILALFDQLDLLEDVMKISLINRSTSLYNEKLEKIAEVGVSDCKRL</sequence>
<dbReference type="EMBL" id="JAAAIM010000530">
    <property type="protein sequence ID" value="KAG0286961.1"/>
    <property type="molecule type" value="Genomic_DNA"/>
</dbReference>
<comment type="similarity">
    <text evidence="1">Belongs to the paxM FAD-dependent monooxygenase family.</text>
</comment>
<protein>
    <recommendedName>
        <fullName evidence="6">FAD-binding domain-containing protein</fullName>
    </recommendedName>
</protein>
<evidence type="ECO:0000256" key="1">
    <source>
        <dbReference type="ARBA" id="ARBA00007992"/>
    </source>
</evidence>
<evidence type="ECO:0000313" key="8">
    <source>
        <dbReference type="Proteomes" id="UP001194696"/>
    </source>
</evidence>
<dbReference type="PANTHER" id="PTHR47356">
    <property type="entry name" value="FAD-DEPENDENT MONOOXYGENASE ASQG-RELATED"/>
    <property type="match status" value="1"/>
</dbReference>
<dbReference type="InterPro" id="IPR002938">
    <property type="entry name" value="FAD-bd"/>
</dbReference>
<keyword evidence="2" id="KW-0285">Flavoprotein</keyword>
<feature type="non-terminal residue" evidence="7">
    <location>
        <position position="103"/>
    </location>
</feature>
<keyword evidence="4" id="KW-0560">Oxidoreductase</keyword>
<dbReference type="InterPro" id="IPR050562">
    <property type="entry name" value="FAD_mOase_fung"/>
</dbReference>
<keyword evidence="8" id="KW-1185">Reference proteome</keyword>
<keyword evidence="5" id="KW-0472">Membrane</keyword>
<dbReference type="PANTHER" id="PTHR47356:SF2">
    <property type="entry name" value="FAD-BINDING DOMAIN-CONTAINING PROTEIN-RELATED"/>
    <property type="match status" value="1"/>
</dbReference>
<evidence type="ECO:0000256" key="5">
    <source>
        <dbReference type="SAM" id="Phobius"/>
    </source>
</evidence>
<comment type="caution">
    <text evidence="7">The sequence shown here is derived from an EMBL/GenBank/DDBJ whole genome shotgun (WGS) entry which is preliminary data.</text>
</comment>
<keyword evidence="3" id="KW-0274">FAD</keyword>
<evidence type="ECO:0000256" key="3">
    <source>
        <dbReference type="ARBA" id="ARBA00022827"/>
    </source>
</evidence>
<dbReference type="Pfam" id="PF01494">
    <property type="entry name" value="FAD_binding_3"/>
    <property type="match status" value="1"/>
</dbReference>
<dbReference type="Gene3D" id="3.50.50.60">
    <property type="entry name" value="FAD/NAD(P)-binding domain"/>
    <property type="match status" value="1"/>
</dbReference>
<dbReference type="Proteomes" id="UP001194696">
    <property type="component" value="Unassembled WGS sequence"/>
</dbReference>
<dbReference type="SUPFAM" id="SSF51905">
    <property type="entry name" value="FAD/NAD(P)-binding domain"/>
    <property type="match status" value="1"/>
</dbReference>
<keyword evidence="5" id="KW-0812">Transmembrane</keyword>
<feature type="domain" description="FAD-binding" evidence="6">
    <location>
        <begin position="13"/>
        <end position="81"/>
    </location>
</feature>
<feature type="transmembrane region" description="Helical" evidence="5">
    <location>
        <begin position="12"/>
        <end position="30"/>
    </location>
</feature>
<evidence type="ECO:0000259" key="6">
    <source>
        <dbReference type="Pfam" id="PF01494"/>
    </source>
</evidence>
<gene>
    <name evidence="7" type="ORF">BGZ96_009055</name>
</gene>
<name>A0ABQ7JY84_9FUNG</name>
<evidence type="ECO:0000256" key="2">
    <source>
        <dbReference type="ARBA" id="ARBA00022630"/>
    </source>
</evidence>
<reference evidence="7 8" key="1">
    <citation type="journal article" date="2020" name="Fungal Divers.">
        <title>Resolving the Mortierellaceae phylogeny through synthesis of multi-gene phylogenetics and phylogenomics.</title>
        <authorList>
            <person name="Vandepol N."/>
            <person name="Liber J."/>
            <person name="Desiro A."/>
            <person name="Na H."/>
            <person name="Kennedy M."/>
            <person name="Barry K."/>
            <person name="Grigoriev I.V."/>
            <person name="Miller A.N."/>
            <person name="O'Donnell K."/>
            <person name="Stajich J.E."/>
            <person name="Bonito G."/>
        </authorList>
    </citation>
    <scope>NUCLEOTIDE SEQUENCE [LARGE SCALE GENOMIC DNA]</scope>
    <source>
        <strain evidence="7 8">AD045</strain>
    </source>
</reference>
<evidence type="ECO:0000313" key="7">
    <source>
        <dbReference type="EMBL" id="KAG0286961.1"/>
    </source>
</evidence>
<keyword evidence="5" id="KW-1133">Transmembrane helix</keyword>
<dbReference type="InterPro" id="IPR036188">
    <property type="entry name" value="FAD/NAD-bd_sf"/>
</dbReference>
<evidence type="ECO:0000256" key="4">
    <source>
        <dbReference type="ARBA" id="ARBA00023002"/>
    </source>
</evidence>
<organism evidence="7 8">
    <name type="scientific">Linnemannia gamsii</name>
    <dbReference type="NCBI Taxonomy" id="64522"/>
    <lineage>
        <taxon>Eukaryota</taxon>
        <taxon>Fungi</taxon>
        <taxon>Fungi incertae sedis</taxon>
        <taxon>Mucoromycota</taxon>
        <taxon>Mortierellomycotina</taxon>
        <taxon>Mortierellomycetes</taxon>
        <taxon>Mortierellales</taxon>
        <taxon>Mortierellaceae</taxon>
        <taxon>Linnemannia</taxon>
    </lineage>
</organism>
<proteinExistence type="inferred from homology"/>